<evidence type="ECO:0000313" key="1">
    <source>
        <dbReference type="EMBL" id="RCX07893.1"/>
    </source>
</evidence>
<evidence type="ECO:0000313" key="2">
    <source>
        <dbReference type="Proteomes" id="UP000253034"/>
    </source>
</evidence>
<protein>
    <submittedName>
        <fullName evidence="1">Uncharacterized protein</fullName>
    </submittedName>
</protein>
<sequence>MMPESKDYKPRTEKSDCRCCTKDMHIGEQVTLVERGNGNEHIELEKAFALACRFLSDDIGCPAVDGDTNFPECSRGTDKCEDSKMWKCWQRYFIEKAKIEAVCRICGCTWNNACLGGCSWVKEDLCSACAS</sequence>
<proteinExistence type="predicted"/>
<reference evidence="1 2" key="1">
    <citation type="submission" date="2018-07" db="EMBL/GenBank/DDBJ databases">
        <title>Genomic Encyclopedia of Type Strains, Phase IV (KMG-IV): sequencing the most valuable type-strain genomes for metagenomic binning, comparative biology and taxonomic classification.</title>
        <authorList>
            <person name="Goeker M."/>
        </authorList>
    </citation>
    <scope>NUCLEOTIDE SEQUENCE [LARGE SCALE GENOMIC DNA]</scope>
    <source>
        <strain evidence="1 2">DSM 27016</strain>
    </source>
</reference>
<name>A0A369AFH0_9FIRM</name>
<dbReference type="RefSeq" id="WP_114300335.1">
    <property type="nucleotide sequence ID" value="NZ_QPJT01000047.1"/>
</dbReference>
<gene>
    <name evidence="1" type="ORF">DFR58_14713</name>
</gene>
<accession>A0A369AFH0</accession>
<comment type="caution">
    <text evidence="1">The sequence shown here is derived from an EMBL/GenBank/DDBJ whole genome shotgun (WGS) entry which is preliminary data.</text>
</comment>
<dbReference type="OrthoDB" id="4227513at2"/>
<dbReference type="AlphaFoldDB" id="A0A369AFH0"/>
<organism evidence="1 2">
    <name type="scientific">Anaerobacterium chartisolvens</name>
    <dbReference type="NCBI Taxonomy" id="1297424"/>
    <lineage>
        <taxon>Bacteria</taxon>
        <taxon>Bacillati</taxon>
        <taxon>Bacillota</taxon>
        <taxon>Clostridia</taxon>
        <taxon>Eubacteriales</taxon>
        <taxon>Oscillospiraceae</taxon>
        <taxon>Anaerobacterium</taxon>
    </lineage>
</organism>
<dbReference type="Proteomes" id="UP000253034">
    <property type="component" value="Unassembled WGS sequence"/>
</dbReference>
<keyword evidence="2" id="KW-1185">Reference proteome</keyword>
<dbReference type="EMBL" id="QPJT01000047">
    <property type="protein sequence ID" value="RCX07893.1"/>
    <property type="molecule type" value="Genomic_DNA"/>
</dbReference>